<feature type="domain" description="Methanolan biosynthesis EpsI" evidence="2">
    <location>
        <begin position="14"/>
        <end position="219"/>
    </location>
</feature>
<dbReference type="InterPro" id="IPR054653">
    <property type="entry name" value="EpsI_type_B_pred"/>
</dbReference>
<comment type="caution">
    <text evidence="3">The sequence shown here is derived from an EMBL/GenBank/DDBJ whole genome shotgun (WGS) entry which is preliminary data.</text>
</comment>
<feature type="signal peptide" evidence="1">
    <location>
        <begin position="1"/>
        <end position="26"/>
    </location>
</feature>
<dbReference type="RefSeq" id="WP_088483699.1">
    <property type="nucleotide sequence ID" value="NZ_NISI01000005.1"/>
</dbReference>
<evidence type="ECO:0000256" key="1">
    <source>
        <dbReference type="SAM" id="SignalP"/>
    </source>
</evidence>
<accession>A0A254NE81</accession>
<dbReference type="NCBIfam" id="TIGR02914">
    <property type="entry name" value="EpsI_fam"/>
    <property type="match status" value="1"/>
</dbReference>
<dbReference type="OrthoDB" id="8583485at2"/>
<dbReference type="AlphaFoldDB" id="A0A254NE81"/>
<dbReference type="Pfam" id="PF11984">
    <property type="entry name" value="DUF3485"/>
    <property type="match status" value="1"/>
</dbReference>
<dbReference type="EMBL" id="NISI01000005">
    <property type="protein sequence ID" value="OWR03463.1"/>
    <property type="molecule type" value="Genomic_DNA"/>
</dbReference>
<keyword evidence="1" id="KW-0732">Signal</keyword>
<evidence type="ECO:0000313" key="4">
    <source>
        <dbReference type="Proteomes" id="UP000197446"/>
    </source>
</evidence>
<evidence type="ECO:0000259" key="2">
    <source>
        <dbReference type="Pfam" id="PF11984"/>
    </source>
</evidence>
<evidence type="ECO:0000313" key="3">
    <source>
        <dbReference type="EMBL" id="OWR03463.1"/>
    </source>
</evidence>
<keyword evidence="4" id="KW-1185">Reference proteome</keyword>
<name>A0A254NE81_9BURK</name>
<proteinExistence type="predicted"/>
<dbReference type="InterPro" id="IPR014263">
    <property type="entry name" value="Methanolan_biosynth_EpsI"/>
</dbReference>
<protein>
    <submittedName>
        <fullName evidence="3">EpsI family protein</fullName>
    </submittedName>
</protein>
<dbReference type="Proteomes" id="UP000197446">
    <property type="component" value="Unassembled WGS sequence"/>
</dbReference>
<dbReference type="NCBIfam" id="NF045609">
    <property type="entry name" value="EpsI_type_B"/>
    <property type="match status" value="1"/>
</dbReference>
<reference evidence="3 4" key="1">
    <citation type="journal article" date="2007" name="Int. J. Syst. Evol. Microbiol.">
        <title>Description of Pelomonas aquatica sp. nov. and Pelomonas puraquae sp. nov., isolated from industrial and haemodialysis water.</title>
        <authorList>
            <person name="Gomila M."/>
            <person name="Bowien B."/>
            <person name="Falsen E."/>
            <person name="Moore E.R."/>
            <person name="Lalucat J."/>
        </authorList>
    </citation>
    <scope>NUCLEOTIDE SEQUENCE [LARGE SCALE GENOMIC DNA]</scope>
    <source>
        <strain evidence="3 4">CCUG 52769</strain>
    </source>
</reference>
<feature type="chain" id="PRO_5013010365" evidence="1">
    <location>
        <begin position="27"/>
        <end position="234"/>
    </location>
</feature>
<organism evidence="3 4">
    <name type="scientific">Roseateles puraquae</name>
    <dbReference type="NCBI Taxonomy" id="431059"/>
    <lineage>
        <taxon>Bacteria</taxon>
        <taxon>Pseudomonadati</taxon>
        <taxon>Pseudomonadota</taxon>
        <taxon>Betaproteobacteria</taxon>
        <taxon>Burkholderiales</taxon>
        <taxon>Sphaerotilaceae</taxon>
        <taxon>Roseateles</taxon>
    </lineage>
</organism>
<gene>
    <name evidence="3" type="primary">epsI</name>
    <name evidence="3" type="ORF">CDO81_13255</name>
</gene>
<sequence length="234" mass="26017">MTAWLTGVRLRALLALALLLSASVLAEATKPTKHLADLHPKVDLEQIFPASFNGWQQDPNRPVTIVSPDQAELLKLLYAQTVSRTYIGPQGERIMLSVAYGGDQSEATRAHRPDVCYPVQGFQILANDDASLRVGQGELSVRHMFAKLGQRHEPVTFWFVVGEYVATTSPQQKYAELRYSMRGLIPDGLLMRVSSIDLDPEAGYRLQTRFINDLYAAMRPEDRTLAFGSAVSGR</sequence>